<reference evidence="1 2" key="1">
    <citation type="journal article" date="2013" name="Int. J. Syst. Evol. Microbiol.">
        <title>Kordia antarctica sp. nov., isolated from Antarctic seawater.</title>
        <authorList>
            <person name="Baek K."/>
            <person name="Choi A."/>
            <person name="Kang I."/>
            <person name="Lee K."/>
            <person name="Cho J.C."/>
        </authorList>
    </citation>
    <scope>NUCLEOTIDE SEQUENCE [LARGE SCALE GENOMIC DNA]</scope>
    <source>
        <strain evidence="1 2">IMCC3317</strain>
    </source>
</reference>
<keyword evidence="2" id="KW-1185">Reference proteome</keyword>
<protein>
    <submittedName>
        <fullName evidence="1">Uncharacterized protein</fullName>
    </submittedName>
</protein>
<organism evidence="1 2">
    <name type="scientific">Kordia antarctica</name>
    <dbReference type="NCBI Taxonomy" id="1218801"/>
    <lineage>
        <taxon>Bacteria</taxon>
        <taxon>Pseudomonadati</taxon>
        <taxon>Bacteroidota</taxon>
        <taxon>Flavobacteriia</taxon>
        <taxon>Flavobacteriales</taxon>
        <taxon>Flavobacteriaceae</taxon>
        <taxon>Kordia</taxon>
    </lineage>
</organism>
<dbReference type="EMBL" id="CP019288">
    <property type="protein sequence ID" value="QHI36211.1"/>
    <property type="molecule type" value="Genomic_DNA"/>
</dbReference>
<accession>A0A7L4ZI93</accession>
<evidence type="ECO:0000313" key="2">
    <source>
        <dbReference type="Proteomes" id="UP000464657"/>
    </source>
</evidence>
<proteinExistence type="predicted"/>
<gene>
    <name evidence="1" type="ORF">IMCC3317_15700</name>
</gene>
<sequence>MKTINLKNTQQISRSEMREIIAGFGNAPSLMDETATVTCNDNTEHTISSCDEMEVKCATRGGAKICSGGGN</sequence>
<dbReference type="AlphaFoldDB" id="A0A7L4ZI93"/>
<name>A0A7L4ZI93_9FLAO</name>
<dbReference type="RefSeq" id="WP_160128937.1">
    <property type="nucleotide sequence ID" value="NZ_CP019288.1"/>
</dbReference>
<evidence type="ECO:0000313" key="1">
    <source>
        <dbReference type="EMBL" id="QHI36211.1"/>
    </source>
</evidence>
<dbReference type="OrthoDB" id="9932575at2"/>
<dbReference type="KEGG" id="kan:IMCC3317_15700"/>
<dbReference type="Proteomes" id="UP000464657">
    <property type="component" value="Chromosome"/>
</dbReference>